<evidence type="ECO:0000313" key="9">
    <source>
        <dbReference type="Proteomes" id="UP000285146"/>
    </source>
</evidence>
<feature type="domain" description="Nucleoporin POM152 immunoglobulin-like" evidence="3">
    <location>
        <begin position="883"/>
        <end position="976"/>
    </location>
</feature>
<feature type="transmembrane region" description="Helical" evidence="2">
    <location>
        <begin position="100"/>
        <end position="119"/>
    </location>
</feature>
<dbReference type="InterPro" id="IPR056541">
    <property type="entry name" value="Ig-like_POM152"/>
</dbReference>
<accession>A0A423WEI8</accession>
<feature type="region of interest" description="Disordered" evidence="1">
    <location>
        <begin position="1"/>
        <end position="33"/>
    </location>
</feature>
<dbReference type="InterPro" id="IPR056543">
    <property type="entry name" value="Ig-like_POM152_9th"/>
</dbReference>
<evidence type="ECO:0000259" key="3">
    <source>
        <dbReference type="Pfam" id="PF23664"/>
    </source>
</evidence>
<evidence type="ECO:0000259" key="5">
    <source>
        <dbReference type="Pfam" id="PF24312"/>
    </source>
</evidence>
<dbReference type="PANTHER" id="PTHR28206">
    <property type="entry name" value="NUCLEOPORIN POM152"/>
    <property type="match status" value="1"/>
</dbReference>
<dbReference type="Pfam" id="PF24519">
    <property type="entry name" value="Ig-like_Pom152_1"/>
    <property type="match status" value="1"/>
</dbReference>
<feature type="transmembrane region" description="Helical" evidence="2">
    <location>
        <begin position="74"/>
        <end position="94"/>
    </location>
</feature>
<dbReference type="GO" id="GO:0006606">
    <property type="term" value="P:protein import into nucleus"/>
    <property type="evidence" value="ECO:0007669"/>
    <property type="project" value="TreeGrafter"/>
</dbReference>
<evidence type="ECO:0000256" key="1">
    <source>
        <dbReference type="SAM" id="MobiDB-lite"/>
    </source>
</evidence>
<keyword evidence="2" id="KW-0812">Transmembrane</keyword>
<feature type="domain" description="Nucleoporin POM152 ninth Ig-like" evidence="7">
    <location>
        <begin position="1085"/>
        <end position="1162"/>
    </location>
</feature>
<dbReference type="InParanoid" id="A0A423WEI8"/>
<evidence type="ECO:0008006" key="10">
    <source>
        <dbReference type="Google" id="ProtNLM"/>
    </source>
</evidence>
<dbReference type="OrthoDB" id="5529162at2759"/>
<evidence type="ECO:0000259" key="4">
    <source>
        <dbReference type="Pfam" id="PF24097"/>
    </source>
</evidence>
<dbReference type="InterPro" id="IPR056540">
    <property type="entry name" value="TMD_POM152"/>
</dbReference>
<dbReference type="Pfam" id="PF24097">
    <property type="entry name" value="TMD_POM152"/>
    <property type="match status" value="1"/>
</dbReference>
<dbReference type="GO" id="GO:0006999">
    <property type="term" value="P:nuclear pore organization"/>
    <property type="evidence" value="ECO:0007669"/>
    <property type="project" value="TreeGrafter"/>
</dbReference>
<dbReference type="EMBL" id="LKEB01000053">
    <property type="protein sequence ID" value="ROW01778.1"/>
    <property type="molecule type" value="Genomic_DNA"/>
</dbReference>
<dbReference type="Pfam" id="PF23664">
    <property type="entry name" value="Ig_Pom152"/>
    <property type="match status" value="2"/>
</dbReference>
<organism evidence="8 9">
    <name type="scientific">Cytospora leucostoma</name>
    <dbReference type="NCBI Taxonomy" id="1230097"/>
    <lineage>
        <taxon>Eukaryota</taxon>
        <taxon>Fungi</taxon>
        <taxon>Dikarya</taxon>
        <taxon>Ascomycota</taxon>
        <taxon>Pezizomycotina</taxon>
        <taxon>Sordariomycetes</taxon>
        <taxon>Sordariomycetidae</taxon>
        <taxon>Diaporthales</taxon>
        <taxon>Cytosporaceae</taxon>
        <taxon>Cytospora</taxon>
    </lineage>
</organism>
<comment type="caution">
    <text evidence="8">The sequence shown here is derived from an EMBL/GenBank/DDBJ whole genome shotgun (WGS) entry which is preliminary data.</text>
</comment>
<evidence type="ECO:0000256" key="2">
    <source>
        <dbReference type="SAM" id="Phobius"/>
    </source>
</evidence>
<protein>
    <recommendedName>
        <fullName evidence="10">Nucleoporin POM152</fullName>
    </recommendedName>
</protein>
<feature type="domain" description="Nucleoporin POM152 Ig-like" evidence="5">
    <location>
        <begin position="767"/>
        <end position="853"/>
    </location>
</feature>
<feature type="domain" description="Nucleoporin POM152 immunoglobulin-like" evidence="3">
    <location>
        <begin position="564"/>
        <end position="666"/>
    </location>
</feature>
<evidence type="ECO:0000313" key="8">
    <source>
        <dbReference type="EMBL" id="ROW01778.1"/>
    </source>
</evidence>
<dbReference type="InterPro" id="IPR056544">
    <property type="entry name" value="Ig_POM152"/>
</dbReference>
<dbReference type="Pfam" id="PF24527">
    <property type="entry name" value="Ig-like_Pom152_9"/>
    <property type="match status" value="1"/>
</dbReference>
<dbReference type="STRING" id="1230097.A0A423WEI8"/>
<gene>
    <name evidence="8" type="ORF">VPNG_07801</name>
</gene>
<dbReference type="PANTHER" id="PTHR28206:SF1">
    <property type="entry name" value="NUCLEOPORIN POM152"/>
    <property type="match status" value="1"/>
</dbReference>
<keyword evidence="9" id="KW-1185">Reference proteome</keyword>
<proteinExistence type="predicted"/>
<keyword evidence="2" id="KW-1133">Transmembrane helix</keyword>
<dbReference type="GO" id="GO:0017056">
    <property type="term" value="F:structural constituent of nuclear pore"/>
    <property type="evidence" value="ECO:0007669"/>
    <property type="project" value="InterPro"/>
</dbReference>
<feature type="domain" description="Nucleoporin POM152 Ig-like" evidence="5">
    <location>
        <begin position="1168"/>
        <end position="1255"/>
    </location>
</feature>
<evidence type="ECO:0000259" key="6">
    <source>
        <dbReference type="Pfam" id="PF24519"/>
    </source>
</evidence>
<feature type="domain" description="Nucleoporin POM152 Ig-like" evidence="5">
    <location>
        <begin position="457"/>
        <end position="560"/>
    </location>
</feature>
<reference evidence="8 9" key="1">
    <citation type="submission" date="2015-09" db="EMBL/GenBank/DDBJ databases">
        <title>Host preference determinants of Valsa canker pathogens revealed by comparative genomics.</title>
        <authorList>
            <person name="Yin Z."/>
            <person name="Huang L."/>
        </authorList>
    </citation>
    <scope>NUCLEOTIDE SEQUENCE [LARGE SCALE GENOMIC DNA]</scope>
    <source>
        <strain evidence="8 9">SXYLt</strain>
    </source>
</reference>
<name>A0A423WEI8_9PEZI</name>
<dbReference type="FunCoup" id="A0A423WEI8">
    <property type="interactions" value="78"/>
</dbReference>
<dbReference type="Pfam" id="PF24312">
    <property type="entry name" value="Ig-like_POM152"/>
    <property type="match status" value="3"/>
</dbReference>
<dbReference type="Proteomes" id="UP000285146">
    <property type="component" value="Unassembled WGS sequence"/>
</dbReference>
<dbReference type="GO" id="GO:0070762">
    <property type="term" value="C:nuclear pore transmembrane ring"/>
    <property type="evidence" value="ECO:0007669"/>
    <property type="project" value="TreeGrafter"/>
</dbReference>
<dbReference type="AlphaFoldDB" id="A0A423WEI8"/>
<dbReference type="InterPro" id="IPR037701">
    <property type="entry name" value="Pom152"/>
</dbReference>
<sequence length="1269" mass="140622">MNAPPRRVRGSFPATPAANFRGTSRPTRASAPPPSIGLRANPLPLAPEFQQGASSTPGIPVIPLTILDAPTQRFYAVAVYGGLMAWKLYDWVGLMENENASAWLFLKWVFIEFAFFFGLPELRIPWLELTQFTSIVLFCCHAAFDFVLMFNIGLPFSAALLAFLRVFYDRELAVNEHYVQPSNVLHNASVILGKQIINILPEGSAVLNPDGDNFCLGGDQPTITVPIRFNATVPVEVEIIRVDLDTSTEETLKLGKDQIKSIARLAKRQSDDPEETEVKFDYPIKKPGVYRLGRVLDEYKLEVQRQTRNTFVVPCPQARVISSPSAGRCLGDLSDLSLQVEGTPPMKIVYSRMINGKDHSYHFQSLQPEGFSSPLLGSLRSSALVLPEDESFVSWARAQKVTVALNESMDIGGEWQYSVDEVHDAFGNVVKYASPADDPEMRPKPKHLVQDFSVKERPTVSLRGCDLRHPLNVAKGKATKLPINFDMAGKQPDTKHSLSWYFSPIDTLTKSGEHGDVVVTGTFNAKGANEKPRISAPGLYTLKSVSSGSCEGEVQEPSSCLLLNPLEPSLVLRSTDIPDKCAGNSIGVAVDFDFVGTPPFTVNYEAIHNGYPERMSFRAHNMRHQEEFIPTVAGTHKYVFNSISDAVYSAQPLSGPDMTLETKVKPIASAYIRKQADAVSACLAEEVEVDLTLLGEAPFTLEWELVHDGRRKQYKVTDVRDRNLKIKTPPLTQGGEYSVALVAVTDTSGCRNFLQDELKIAVRRQHPRAAFAQLDGKFRTMTWEDANIKLPVRLSGEGPWTVTYKNLDEGEKAQVRKSTLKSGNDFLVVKERGIFEMLDVSDGQCPGTVDPRAAQFEVDWYARPGLGLVQSSGIKQGPNNALIKDEVCEGDIDGFEVFLRGSPPFHVEYDITHKPEGGVATSPNKKSFDAALGKASIQMDTSRAGTYAYQFQALADNLYSDNRKFTPVGLQQKVNPKPAAVFIKPGQTYKSCMADQSGEDPIPIQLSGTAPFFLEVEIKHQSGAALEIYRIPSIQTNEFDIEIPRQYLRLGGQSVRIRQVGDAKGCRRTYDTGGPSVQVQLYDAPAIYELEQRKDYCVGERLAYTLSGTPPFDVWYTFDGSSRKAKSPTTSFRRLAEHPGDFVITSISDKASECHASYNISKKIHPMPSVRVSKGKTVRSDIHEGGEVEILFEFTGTPPFEFTYTRSTNARKGQRSHVIETRHDVSEQYSKVVRASQEGTYEVVAIKDAHCSFSMLQVEGISHDKLLQY</sequence>
<keyword evidence="2" id="KW-0472">Membrane</keyword>
<feature type="domain" description="Nucleoporin POM152 first Ig-like" evidence="6">
    <location>
        <begin position="204"/>
        <end position="312"/>
    </location>
</feature>
<dbReference type="InterPro" id="IPR056542">
    <property type="entry name" value="Ig-like_POM152_1st"/>
</dbReference>
<evidence type="ECO:0000259" key="7">
    <source>
        <dbReference type="Pfam" id="PF24527"/>
    </source>
</evidence>
<feature type="domain" description="Nucleoporin POM152 N-terminal transmembrane" evidence="4">
    <location>
        <begin position="68"/>
        <end position="152"/>
    </location>
</feature>